<reference evidence="1 2" key="1">
    <citation type="submission" date="2019-07" db="EMBL/GenBank/DDBJ databases">
        <title>Full genome sequence of Luteimonas sp. Gr-4.</title>
        <authorList>
            <person name="Im W.-T."/>
        </authorList>
    </citation>
    <scope>NUCLEOTIDE SEQUENCE [LARGE SCALE GENOMIC DNA]</scope>
    <source>
        <strain evidence="1 2">Gr-4</strain>
    </source>
</reference>
<keyword evidence="2" id="KW-1185">Reference proteome</keyword>
<accession>A0A518N418</accession>
<dbReference type="EMBL" id="CP042218">
    <property type="protein sequence ID" value="QDW66673.1"/>
    <property type="molecule type" value="Genomic_DNA"/>
</dbReference>
<evidence type="ECO:0000313" key="1">
    <source>
        <dbReference type="EMBL" id="QDW66673.1"/>
    </source>
</evidence>
<dbReference type="OrthoDB" id="5956564at2"/>
<sequence>MEFHVRASRPLPPLAIIEDALLAFDPASVVDLDLVQGLRVNAAIDAAQLVELLNGVGGHVLPDEVEQQPSVCCGGCSG</sequence>
<dbReference type="RefSeq" id="WP_144891632.1">
    <property type="nucleotide sequence ID" value="NZ_CP042218.1"/>
</dbReference>
<organism evidence="1 2">
    <name type="scientific">Luteimonas granuli</name>
    <dbReference type="NCBI Taxonomy" id="1176533"/>
    <lineage>
        <taxon>Bacteria</taxon>
        <taxon>Pseudomonadati</taxon>
        <taxon>Pseudomonadota</taxon>
        <taxon>Gammaproteobacteria</taxon>
        <taxon>Lysobacterales</taxon>
        <taxon>Lysobacteraceae</taxon>
        <taxon>Luteimonas</taxon>
    </lineage>
</organism>
<evidence type="ECO:0000313" key="2">
    <source>
        <dbReference type="Proteomes" id="UP000316584"/>
    </source>
</evidence>
<dbReference type="KEGG" id="lug:FPZ22_07015"/>
<evidence type="ECO:0008006" key="3">
    <source>
        <dbReference type="Google" id="ProtNLM"/>
    </source>
</evidence>
<proteinExistence type="predicted"/>
<dbReference type="AlphaFoldDB" id="A0A518N418"/>
<dbReference type="Proteomes" id="UP000316584">
    <property type="component" value="Chromosome"/>
</dbReference>
<protein>
    <recommendedName>
        <fullName evidence="3">Heavy-metal-associated domain-containing protein</fullName>
    </recommendedName>
</protein>
<gene>
    <name evidence="1" type="ORF">FPZ22_07015</name>
</gene>
<name>A0A518N418_9GAMM</name>